<sequence>MAQNIVINVAKGCIMSKLLISIVGPTGIGKTALSIKLAKHFNTEIISSDSRQFFNEMEIGTAVPSKEELAAAPHHFIQHISIKEPYSVGQFEKEAIAKLDELYKSHDTVIMVGGSGLYSNAIIHGLDDFPKISEEIRDQLNAKLKTDGLEPLQFQLLALDPKSYNTIAIDNPKRVIRALEVCIGSGKPYSSFLAKEKPKRIFETIQIGLNADRKIIYDRINRRVDIMVENGLIEEVKSLLPYKNLNALNTVGYKELFRYFEGEGTLDFAISEIKKNTRRFAKRQLTWYRKDESIKWFDYLDDVDDVIDYIKMKKPA</sequence>
<evidence type="ECO:0000256" key="11">
    <source>
        <dbReference type="RuleBase" id="RU003783"/>
    </source>
</evidence>
<dbReference type="RefSeq" id="WP_386130855.1">
    <property type="nucleotide sequence ID" value="NZ_JBHTJL010000012.1"/>
</dbReference>
<name>A0ABW3NAR1_9FLAO</name>
<comment type="caution">
    <text evidence="10">Lacks conserved residue(s) required for the propagation of feature annotation.</text>
</comment>
<evidence type="ECO:0000256" key="4">
    <source>
        <dbReference type="ARBA" id="ARBA00022679"/>
    </source>
</evidence>
<dbReference type="Pfam" id="PF01715">
    <property type="entry name" value="IPPT"/>
    <property type="match status" value="1"/>
</dbReference>
<dbReference type="PANTHER" id="PTHR11088:SF60">
    <property type="entry name" value="TRNA DIMETHYLALLYLTRANSFERASE"/>
    <property type="match status" value="1"/>
</dbReference>
<evidence type="ECO:0000313" key="14">
    <source>
        <dbReference type="EMBL" id="MFD1063630.1"/>
    </source>
</evidence>
<keyword evidence="6 10" id="KW-0547">Nucleotide-binding</keyword>
<evidence type="ECO:0000256" key="12">
    <source>
        <dbReference type="RuleBase" id="RU003784"/>
    </source>
</evidence>
<protein>
    <recommendedName>
        <fullName evidence="10">tRNA dimethylallyltransferase</fullName>
        <ecNumber evidence="10">2.5.1.75</ecNumber>
    </recommendedName>
    <alternativeName>
        <fullName evidence="10">Dimethylallyl diphosphate:tRNA dimethylallyltransferase</fullName>
        <shortName evidence="10">DMAPP:tRNA dimethylallyltransferase</shortName>
        <shortName evidence="10">DMATase</shortName>
    </alternativeName>
    <alternativeName>
        <fullName evidence="10">Isopentenyl-diphosphate:tRNA isopentenyltransferase</fullName>
        <shortName evidence="10">IPP transferase</shortName>
        <shortName evidence="10">IPPT</shortName>
        <shortName evidence="10">IPTase</shortName>
    </alternativeName>
</protein>
<evidence type="ECO:0000313" key="15">
    <source>
        <dbReference type="Proteomes" id="UP001597013"/>
    </source>
</evidence>
<comment type="catalytic activity">
    <reaction evidence="9 10 11">
        <text>adenosine(37) in tRNA + dimethylallyl diphosphate = N(6)-dimethylallyladenosine(37) in tRNA + diphosphate</text>
        <dbReference type="Rhea" id="RHEA:26482"/>
        <dbReference type="Rhea" id="RHEA-COMP:10162"/>
        <dbReference type="Rhea" id="RHEA-COMP:10375"/>
        <dbReference type="ChEBI" id="CHEBI:33019"/>
        <dbReference type="ChEBI" id="CHEBI:57623"/>
        <dbReference type="ChEBI" id="CHEBI:74411"/>
        <dbReference type="ChEBI" id="CHEBI:74415"/>
        <dbReference type="EC" id="2.5.1.75"/>
    </reaction>
</comment>
<dbReference type="NCBIfam" id="TIGR00174">
    <property type="entry name" value="miaA"/>
    <property type="match status" value="1"/>
</dbReference>
<evidence type="ECO:0000256" key="8">
    <source>
        <dbReference type="ARBA" id="ARBA00022842"/>
    </source>
</evidence>
<feature type="site" description="Interaction with substrate tRNA" evidence="10">
    <location>
        <position position="115"/>
    </location>
</feature>
<dbReference type="Proteomes" id="UP001597013">
    <property type="component" value="Unassembled WGS sequence"/>
</dbReference>
<dbReference type="GO" id="GO:0052381">
    <property type="term" value="F:tRNA dimethylallyltransferase activity"/>
    <property type="evidence" value="ECO:0007669"/>
    <property type="project" value="UniProtKB-EC"/>
</dbReference>
<dbReference type="Gene3D" id="1.10.20.140">
    <property type="match status" value="1"/>
</dbReference>
<evidence type="ECO:0000256" key="5">
    <source>
        <dbReference type="ARBA" id="ARBA00022694"/>
    </source>
</evidence>
<feature type="binding site" evidence="10">
    <location>
        <begin position="24"/>
        <end position="31"/>
    </location>
    <ligand>
        <name>ATP</name>
        <dbReference type="ChEBI" id="CHEBI:30616"/>
    </ligand>
</feature>
<keyword evidence="5 10" id="KW-0819">tRNA processing</keyword>
<feature type="region of interest" description="Interaction with substrate tRNA" evidence="10">
    <location>
        <begin position="49"/>
        <end position="52"/>
    </location>
</feature>
<evidence type="ECO:0000256" key="1">
    <source>
        <dbReference type="ARBA" id="ARBA00001946"/>
    </source>
</evidence>
<evidence type="ECO:0000256" key="13">
    <source>
        <dbReference type="RuleBase" id="RU003785"/>
    </source>
</evidence>
<accession>A0ABW3NAR1</accession>
<gene>
    <name evidence="10 14" type="primary">miaA</name>
    <name evidence="14" type="ORF">ACFQ1Q_10275</name>
</gene>
<evidence type="ECO:0000256" key="6">
    <source>
        <dbReference type="ARBA" id="ARBA00022741"/>
    </source>
</evidence>
<keyword evidence="8 10" id="KW-0460">Magnesium</keyword>
<comment type="function">
    <text evidence="2 10 12">Catalyzes the transfer of a dimethylallyl group onto the adenine at position 37 in tRNAs that read codons beginning with uridine, leading to the formation of N6-(dimethylallyl)adenosine (i(6)A).</text>
</comment>
<keyword evidence="4 10" id="KW-0808">Transferase</keyword>
<dbReference type="EC" id="2.5.1.75" evidence="10"/>
<evidence type="ECO:0000256" key="10">
    <source>
        <dbReference type="HAMAP-Rule" id="MF_00185"/>
    </source>
</evidence>
<dbReference type="InterPro" id="IPR027417">
    <property type="entry name" value="P-loop_NTPase"/>
</dbReference>
<dbReference type="InterPro" id="IPR018022">
    <property type="entry name" value="IPT"/>
</dbReference>
<evidence type="ECO:0000256" key="9">
    <source>
        <dbReference type="ARBA" id="ARBA00049563"/>
    </source>
</evidence>
<feature type="site" description="Interaction with substrate tRNA" evidence="10">
    <location>
        <position position="137"/>
    </location>
</feature>
<evidence type="ECO:0000256" key="2">
    <source>
        <dbReference type="ARBA" id="ARBA00003213"/>
    </source>
</evidence>
<comment type="subunit">
    <text evidence="10">Monomer.</text>
</comment>
<dbReference type="SUPFAM" id="SSF52540">
    <property type="entry name" value="P-loop containing nucleoside triphosphate hydrolases"/>
    <property type="match status" value="2"/>
</dbReference>
<dbReference type="HAMAP" id="MF_00185">
    <property type="entry name" value="IPP_trans"/>
    <property type="match status" value="1"/>
</dbReference>
<dbReference type="EMBL" id="JBHTJL010000012">
    <property type="protein sequence ID" value="MFD1063630.1"/>
    <property type="molecule type" value="Genomic_DNA"/>
</dbReference>
<dbReference type="Gene3D" id="3.40.50.300">
    <property type="entry name" value="P-loop containing nucleotide triphosphate hydrolases"/>
    <property type="match status" value="1"/>
</dbReference>
<dbReference type="PANTHER" id="PTHR11088">
    <property type="entry name" value="TRNA DIMETHYLALLYLTRANSFERASE"/>
    <property type="match status" value="1"/>
</dbReference>
<comment type="similarity">
    <text evidence="3 10 13">Belongs to the IPP transferase family.</text>
</comment>
<feature type="binding site" evidence="10">
    <location>
        <begin position="26"/>
        <end position="31"/>
    </location>
    <ligand>
        <name>substrate</name>
    </ligand>
</feature>
<dbReference type="InterPro" id="IPR039657">
    <property type="entry name" value="Dimethylallyltransferase"/>
</dbReference>
<evidence type="ECO:0000256" key="3">
    <source>
        <dbReference type="ARBA" id="ARBA00005842"/>
    </source>
</evidence>
<organism evidence="14 15">
    <name type="scientific">Winogradskyella litorisediminis</name>
    <dbReference type="NCBI Taxonomy" id="1156618"/>
    <lineage>
        <taxon>Bacteria</taxon>
        <taxon>Pseudomonadati</taxon>
        <taxon>Bacteroidota</taxon>
        <taxon>Flavobacteriia</taxon>
        <taxon>Flavobacteriales</taxon>
        <taxon>Flavobacteriaceae</taxon>
        <taxon>Winogradskyella</taxon>
    </lineage>
</organism>
<comment type="cofactor">
    <cofactor evidence="1 10">
        <name>Mg(2+)</name>
        <dbReference type="ChEBI" id="CHEBI:18420"/>
    </cofactor>
</comment>
<reference evidence="15" key="1">
    <citation type="journal article" date="2019" name="Int. J. Syst. Evol. Microbiol.">
        <title>The Global Catalogue of Microorganisms (GCM) 10K type strain sequencing project: providing services to taxonomists for standard genome sequencing and annotation.</title>
        <authorList>
            <consortium name="The Broad Institute Genomics Platform"/>
            <consortium name="The Broad Institute Genome Sequencing Center for Infectious Disease"/>
            <person name="Wu L."/>
            <person name="Ma J."/>
        </authorList>
    </citation>
    <scope>NUCLEOTIDE SEQUENCE [LARGE SCALE GENOMIC DNA]</scope>
    <source>
        <strain evidence="15">CCUG 62215</strain>
    </source>
</reference>
<proteinExistence type="inferred from homology"/>
<keyword evidence="15" id="KW-1185">Reference proteome</keyword>
<evidence type="ECO:0000256" key="7">
    <source>
        <dbReference type="ARBA" id="ARBA00022840"/>
    </source>
</evidence>
<comment type="caution">
    <text evidence="14">The sequence shown here is derived from an EMBL/GenBank/DDBJ whole genome shotgun (WGS) entry which is preliminary data.</text>
</comment>
<keyword evidence="7 10" id="KW-0067">ATP-binding</keyword>